<keyword evidence="4 5" id="KW-0663">Pyridoxal phosphate</keyword>
<dbReference type="InterPro" id="IPR015421">
    <property type="entry name" value="PyrdxlP-dep_Trfase_major"/>
</dbReference>
<dbReference type="PANTHER" id="PTHR11986:SF79">
    <property type="entry name" value="ACETYLORNITHINE AMINOTRANSFERASE, MITOCHONDRIAL"/>
    <property type="match status" value="1"/>
</dbReference>
<dbReference type="InterPro" id="IPR050103">
    <property type="entry name" value="Class-III_PLP-dep_AT"/>
</dbReference>
<dbReference type="EC" id="2.6.1.11" evidence="6"/>
<keyword evidence="2 6" id="KW-0032">Aminotransferase</keyword>
<gene>
    <name evidence="6" type="ORF">HNQ80_000554</name>
</gene>
<dbReference type="Gene3D" id="3.90.1150.10">
    <property type="entry name" value="Aspartate Aminotransferase, domain 1"/>
    <property type="match status" value="1"/>
</dbReference>
<evidence type="ECO:0000313" key="7">
    <source>
        <dbReference type="Proteomes" id="UP000579281"/>
    </source>
</evidence>
<dbReference type="SUPFAM" id="SSF53383">
    <property type="entry name" value="PLP-dependent transferases"/>
    <property type="match status" value="1"/>
</dbReference>
<dbReference type="InterPro" id="IPR005814">
    <property type="entry name" value="Aminotrans_3"/>
</dbReference>
<name>A0A841KKT5_9FIRM</name>
<evidence type="ECO:0000256" key="5">
    <source>
        <dbReference type="RuleBase" id="RU003560"/>
    </source>
</evidence>
<evidence type="ECO:0000313" key="6">
    <source>
        <dbReference type="EMBL" id="MBB6214474.1"/>
    </source>
</evidence>
<keyword evidence="7" id="KW-1185">Reference proteome</keyword>
<dbReference type="PIRSF" id="PIRSF000521">
    <property type="entry name" value="Transaminase_4ab_Lys_Orn"/>
    <property type="match status" value="1"/>
</dbReference>
<dbReference type="PANTHER" id="PTHR11986">
    <property type="entry name" value="AMINOTRANSFERASE CLASS III"/>
    <property type="match status" value="1"/>
</dbReference>
<evidence type="ECO:0000256" key="4">
    <source>
        <dbReference type="ARBA" id="ARBA00022898"/>
    </source>
</evidence>
<dbReference type="Proteomes" id="UP000579281">
    <property type="component" value="Unassembled WGS sequence"/>
</dbReference>
<evidence type="ECO:0000256" key="2">
    <source>
        <dbReference type="ARBA" id="ARBA00022576"/>
    </source>
</evidence>
<protein>
    <submittedName>
        <fullName evidence="6">Acetylornithine aminotransferase</fullName>
        <ecNumber evidence="6">2.6.1.11</ecNumber>
    </submittedName>
</protein>
<dbReference type="Pfam" id="PF00202">
    <property type="entry name" value="Aminotran_3"/>
    <property type="match status" value="1"/>
</dbReference>
<comment type="caution">
    <text evidence="6">The sequence shown here is derived from an EMBL/GenBank/DDBJ whole genome shotgun (WGS) entry which is preliminary data.</text>
</comment>
<accession>A0A841KKT5</accession>
<dbReference type="GO" id="GO:0042802">
    <property type="term" value="F:identical protein binding"/>
    <property type="evidence" value="ECO:0007669"/>
    <property type="project" value="TreeGrafter"/>
</dbReference>
<dbReference type="AlphaFoldDB" id="A0A841KKT5"/>
<evidence type="ECO:0000256" key="3">
    <source>
        <dbReference type="ARBA" id="ARBA00022679"/>
    </source>
</evidence>
<dbReference type="GO" id="GO:0030170">
    <property type="term" value="F:pyridoxal phosphate binding"/>
    <property type="evidence" value="ECO:0007669"/>
    <property type="project" value="InterPro"/>
</dbReference>
<comment type="cofactor">
    <cofactor evidence="1">
        <name>pyridoxal 5'-phosphate</name>
        <dbReference type="ChEBI" id="CHEBI:597326"/>
    </cofactor>
</comment>
<proteinExistence type="inferred from homology"/>
<comment type="similarity">
    <text evidence="5">Belongs to the class-III pyridoxal-phosphate-dependent aminotransferase family.</text>
</comment>
<dbReference type="EMBL" id="JACHEN010000002">
    <property type="protein sequence ID" value="MBB6214474.1"/>
    <property type="molecule type" value="Genomic_DNA"/>
</dbReference>
<dbReference type="CDD" id="cd00610">
    <property type="entry name" value="OAT_like"/>
    <property type="match status" value="1"/>
</dbReference>
<dbReference type="GO" id="GO:0003992">
    <property type="term" value="F:N2-acetyl-L-ornithine:2-oxoglutarate 5-aminotransferase activity"/>
    <property type="evidence" value="ECO:0007669"/>
    <property type="project" value="UniProtKB-EC"/>
</dbReference>
<organism evidence="6 7">
    <name type="scientific">Anaerosolibacter carboniphilus</name>
    <dbReference type="NCBI Taxonomy" id="1417629"/>
    <lineage>
        <taxon>Bacteria</taxon>
        <taxon>Bacillati</taxon>
        <taxon>Bacillota</taxon>
        <taxon>Clostridia</taxon>
        <taxon>Peptostreptococcales</taxon>
        <taxon>Thermotaleaceae</taxon>
        <taxon>Anaerosolibacter</taxon>
    </lineage>
</organism>
<dbReference type="InterPro" id="IPR015424">
    <property type="entry name" value="PyrdxlP-dep_Trfase"/>
</dbReference>
<sequence length="394" mass="44243">MSNKKLEHILNCHPMMKADITKGENTYLFDSFGKKIIDFEAGIWCAALGHSHPRVNAAMIEQINKIVHLHHKLTSDIAEALAVNLLELFHFQDGRAVFLSSGSEAVELSIRLSRLILPNKKNLTFSTSYLSAFFNSGIPRNKEQWVEIDFLQCSNCPNTECTIECNLLNRIEFSNISAFILEPAMCGRVLFPPYKLVKCLEKEVKNHGGMIVANEVTTGFGRTGKWFGYNHYDVAPDIIALGKSLGNGYPISAVVMSHDVAYQVEIKNFIYAQSHQNDPLGCATANEVLNVFKEDQIIDRSIRVGEFFKDYLLEIQQTCPVVKDVRGRGLMLAVELSIENAAEWIAEKMLKKGYFIGIVPQANVLRFSPALTITKHDIISMCKDLKSLLNELKV</sequence>
<keyword evidence="3 6" id="KW-0808">Transferase</keyword>
<reference evidence="6 7" key="1">
    <citation type="submission" date="2020-08" db="EMBL/GenBank/DDBJ databases">
        <title>Genomic Encyclopedia of Type Strains, Phase IV (KMG-IV): sequencing the most valuable type-strain genomes for metagenomic binning, comparative biology and taxonomic classification.</title>
        <authorList>
            <person name="Goeker M."/>
        </authorList>
    </citation>
    <scope>NUCLEOTIDE SEQUENCE [LARGE SCALE GENOMIC DNA]</scope>
    <source>
        <strain evidence="6 7">DSM 103526</strain>
    </source>
</reference>
<evidence type="ECO:0000256" key="1">
    <source>
        <dbReference type="ARBA" id="ARBA00001933"/>
    </source>
</evidence>
<dbReference type="Gene3D" id="3.40.640.10">
    <property type="entry name" value="Type I PLP-dependent aspartate aminotransferase-like (Major domain)"/>
    <property type="match status" value="1"/>
</dbReference>
<dbReference type="RefSeq" id="WP_184307939.1">
    <property type="nucleotide sequence ID" value="NZ_JACHEN010000002.1"/>
</dbReference>
<dbReference type="InterPro" id="IPR015422">
    <property type="entry name" value="PyrdxlP-dep_Trfase_small"/>
</dbReference>